<sequence length="121" mass="14071">MLVHNKVQGQNSNHSLFKSVGRAAKEDLHKTLSQWGKKCKDIIEKGHGKIKNDFQSRYQEADVKQEDDPKAVSKLLDAVKKAGTILDGDMRRHLFECHKYENDVEAMKEWKQAEMRQRHRA</sequence>
<accession>A0A9Q8LA58</accession>
<evidence type="ECO:0000313" key="2">
    <source>
        <dbReference type="Proteomes" id="UP000756132"/>
    </source>
</evidence>
<dbReference type="GeneID" id="71983212"/>
<dbReference type="AlphaFoldDB" id="A0A9Q8LA58"/>
<protein>
    <submittedName>
        <fullName evidence="1">Uncharacterized protein</fullName>
    </submittedName>
</protein>
<dbReference type="EMBL" id="CP090164">
    <property type="protein sequence ID" value="UJO13672.1"/>
    <property type="molecule type" value="Genomic_DNA"/>
</dbReference>
<dbReference type="KEGG" id="ffu:CLAFUR5_03334"/>
<reference evidence="1" key="2">
    <citation type="journal article" date="2022" name="Microb. Genom.">
        <title>A chromosome-scale genome assembly of the tomato pathogen Cladosporium fulvum reveals a compartmentalized genome architecture and the presence of a dispensable chromosome.</title>
        <authorList>
            <person name="Zaccaron A.Z."/>
            <person name="Chen L.H."/>
            <person name="Samaras A."/>
            <person name="Stergiopoulos I."/>
        </authorList>
    </citation>
    <scope>NUCLEOTIDE SEQUENCE</scope>
    <source>
        <strain evidence="1">Race5_Kim</strain>
    </source>
</reference>
<evidence type="ECO:0000313" key="1">
    <source>
        <dbReference type="EMBL" id="UJO13672.1"/>
    </source>
</evidence>
<dbReference type="Proteomes" id="UP000756132">
    <property type="component" value="Chromosome 2"/>
</dbReference>
<keyword evidence="2" id="KW-1185">Reference proteome</keyword>
<reference evidence="1" key="1">
    <citation type="submission" date="2021-12" db="EMBL/GenBank/DDBJ databases">
        <authorList>
            <person name="Zaccaron A."/>
            <person name="Stergiopoulos I."/>
        </authorList>
    </citation>
    <scope>NUCLEOTIDE SEQUENCE</scope>
    <source>
        <strain evidence="1">Race5_Kim</strain>
    </source>
</reference>
<dbReference type="RefSeq" id="XP_047758038.1">
    <property type="nucleotide sequence ID" value="XM_047902482.1"/>
</dbReference>
<name>A0A9Q8LA58_PASFU</name>
<gene>
    <name evidence="1" type="ORF">CLAFUR5_03334</name>
</gene>
<proteinExistence type="predicted"/>
<organism evidence="1 2">
    <name type="scientific">Passalora fulva</name>
    <name type="common">Tomato leaf mold</name>
    <name type="synonym">Cladosporium fulvum</name>
    <dbReference type="NCBI Taxonomy" id="5499"/>
    <lineage>
        <taxon>Eukaryota</taxon>
        <taxon>Fungi</taxon>
        <taxon>Dikarya</taxon>
        <taxon>Ascomycota</taxon>
        <taxon>Pezizomycotina</taxon>
        <taxon>Dothideomycetes</taxon>
        <taxon>Dothideomycetidae</taxon>
        <taxon>Mycosphaerellales</taxon>
        <taxon>Mycosphaerellaceae</taxon>
        <taxon>Fulvia</taxon>
    </lineage>
</organism>